<comment type="caution">
    <text evidence="1">The sequence shown here is derived from an EMBL/GenBank/DDBJ whole genome shotgun (WGS) entry which is preliminary data.</text>
</comment>
<dbReference type="Proteomes" id="UP000683925">
    <property type="component" value="Unassembled WGS sequence"/>
</dbReference>
<accession>A0A8S1SR98</accession>
<dbReference type="AlphaFoldDB" id="A0A8S1SR98"/>
<protein>
    <submittedName>
        <fullName evidence="1">Uncharacterized protein</fullName>
    </submittedName>
</protein>
<evidence type="ECO:0000313" key="1">
    <source>
        <dbReference type="EMBL" id="CAD8144041.1"/>
    </source>
</evidence>
<keyword evidence="2" id="KW-1185">Reference proteome</keyword>
<reference evidence="1" key="1">
    <citation type="submission" date="2021-01" db="EMBL/GenBank/DDBJ databases">
        <authorList>
            <consortium name="Genoscope - CEA"/>
            <person name="William W."/>
        </authorList>
    </citation>
    <scope>NUCLEOTIDE SEQUENCE</scope>
</reference>
<dbReference type="EMBL" id="CAJJDP010000015">
    <property type="protein sequence ID" value="CAD8144041.1"/>
    <property type="molecule type" value="Genomic_DNA"/>
</dbReference>
<organism evidence="1 2">
    <name type="scientific">Paramecium octaurelia</name>
    <dbReference type="NCBI Taxonomy" id="43137"/>
    <lineage>
        <taxon>Eukaryota</taxon>
        <taxon>Sar</taxon>
        <taxon>Alveolata</taxon>
        <taxon>Ciliophora</taxon>
        <taxon>Intramacronucleata</taxon>
        <taxon>Oligohymenophorea</taxon>
        <taxon>Peniculida</taxon>
        <taxon>Parameciidae</taxon>
        <taxon>Paramecium</taxon>
    </lineage>
</organism>
<name>A0A8S1SR98_PAROT</name>
<evidence type="ECO:0000313" key="2">
    <source>
        <dbReference type="Proteomes" id="UP000683925"/>
    </source>
</evidence>
<sequence length="250" mass="29806">MDVNVKQLHLYSIYIICLRNKKRGGKRKFGSLKSGQIGLNLKVCYQPKFSSLYITCEHLLESFNCQQTQIQLAYLTKGATRIDLTQYCVIITEQDAELECNSEKLPDGEWLINVLHYISLNHCYIFIVPPIDFRIFHYKAYSIYQQMYFQQFEINKYLIFQKKKWHFFYVNCLIKNTNVYKSRENSQNTTQEENKKKQVTCKPQQLIKKILDQFKAKQIMSYNINNIKKILEITVKQEKKNSTVYLNDQK</sequence>
<proteinExistence type="predicted"/>
<gene>
    <name evidence="1" type="ORF">POCTA_138.1.T0150371</name>
</gene>